<dbReference type="SMART" id="SM00288">
    <property type="entry name" value="VHS"/>
    <property type="match status" value="1"/>
</dbReference>
<dbReference type="Gene3D" id="1.25.40.90">
    <property type="match status" value="1"/>
</dbReference>
<dbReference type="Gene3D" id="1.20.5.1940">
    <property type="match status" value="1"/>
</dbReference>
<protein>
    <recommendedName>
        <fullName evidence="4">Hepatocyte growth factor-regulated tyrosine kinase substrate</fullName>
    </recommendedName>
</protein>
<dbReference type="PANTHER" id="PTHR46275">
    <property type="entry name" value="HEPATOCYTE GROWTH FACTOR-REGULATED TYROSINE KINASE SUBSTRATE"/>
    <property type="match status" value="1"/>
</dbReference>
<reference evidence="15" key="5">
    <citation type="submission" date="2025-09" db="UniProtKB">
        <authorList>
            <consortium name="Ensembl"/>
        </authorList>
    </citation>
    <scope>IDENTIFICATION</scope>
</reference>
<keyword evidence="5" id="KW-0963">Cytoplasm</keyword>
<dbReference type="PROSITE" id="PS50178">
    <property type="entry name" value="ZF_FYVE"/>
    <property type="match status" value="1"/>
</dbReference>
<dbReference type="GO" id="GO:0031901">
    <property type="term" value="C:early endosome membrane"/>
    <property type="evidence" value="ECO:0007669"/>
    <property type="project" value="UniProtKB-SubCell"/>
</dbReference>
<sequence length="763" mass="86088">MQGLLLYIKSCTFVSSGKDKATSQLLLETDWESILQICDLIRQGDAQAKYAIGAIKKKLNDKNPHVVLYALEVLESVVKNCGQTIHDEVANKQTLEELKELFKRQTEPNVRTKILQLIQAWSHAFRNEPKYKVVQDTYQIMKVEGNVFPEFKECDAMFVSERAPDWVDAEECHRCRVQFGVMTRKHHCRACGQIFCGKCSSKSSTIPKFGIEREVRVCEPCFEQLNKAAGPCHRVSDLPHPLQMPPKRDEAALQEEEELQLAIALSQSEAEEKERMVSELVGLTRSFPSPQYFFYNSSAPSAEEIDPELARYLNRNYWEKKQEEVRKSPTPSAPVPVVESISQPVETHPAPVTVVEQQYQNGESEENHEQFLKALQNAVVTFVNRMKSNHMRGRSITNDTAVLSLFQSINNMHPELLQLLNQLDEKRLYYEGLQDKLAQIRDARGALNALREEHRDKLRLAAEEAERQRQIQLAQKLEIMRQKKQEYLEMQRQLAIQRLQEQEKERQMRLEQQKQTIQMRAQMPAFPLPYAQLQSLPPAGSVVYQQAGPANFPATFSPAGSVEGSPMHSVYMSQSGQPTTGPYPSMPVSGTEPNMVNPYMYQTAASGGQGAQQGPGVPNTNPGYSTYQPTPSQGYQNVGSQAPQSLPALSQAQQAAGMGYMGYQPYNMQVTQHTTPHRNRSRLVQPLKPVPPFYKIHSIYSNMMSTLPGQDPAMSNLPQQPAYLPAQPAMYQQMPSLDMQPPGVSQQQQPPPGPGEAQLISFD</sequence>
<dbReference type="InterPro" id="IPR002014">
    <property type="entry name" value="VHS_dom"/>
</dbReference>
<evidence type="ECO:0000256" key="3">
    <source>
        <dbReference type="ARBA" id="ARBA00004496"/>
    </source>
</evidence>
<evidence type="ECO:0000256" key="1">
    <source>
        <dbReference type="ARBA" id="ARBA00004440"/>
    </source>
</evidence>
<dbReference type="GO" id="GO:0031623">
    <property type="term" value="P:receptor internalization"/>
    <property type="evidence" value="ECO:0007669"/>
    <property type="project" value="TreeGrafter"/>
</dbReference>
<name>A0A4W3JYU7_CALMI</name>
<evidence type="ECO:0000256" key="12">
    <source>
        <dbReference type="SAM" id="MobiDB-lite"/>
    </source>
</evidence>
<evidence type="ECO:0000256" key="7">
    <source>
        <dbReference type="ARBA" id="ARBA00022723"/>
    </source>
</evidence>
<dbReference type="AlphaFoldDB" id="A0A4W3JYU7"/>
<dbReference type="Ensembl" id="ENSCMIT00000049391.1">
    <property type="protein sequence ID" value="ENSCMIP00000048714.1"/>
    <property type="gene ID" value="ENSCMIG00000019840.1"/>
</dbReference>
<dbReference type="InterPro" id="IPR000306">
    <property type="entry name" value="Znf_FYVE"/>
</dbReference>
<dbReference type="InterPro" id="IPR017455">
    <property type="entry name" value="Znf_FYVE-rel"/>
</dbReference>
<keyword evidence="9" id="KW-0862">Zinc</keyword>
<feature type="region of interest" description="Disordered" evidence="12">
    <location>
        <begin position="734"/>
        <end position="763"/>
    </location>
</feature>
<dbReference type="GO" id="GO:0032456">
    <property type="term" value="P:endocytic recycling"/>
    <property type="evidence" value="ECO:0007669"/>
    <property type="project" value="TreeGrafter"/>
</dbReference>
<dbReference type="CDD" id="cd03569">
    <property type="entry name" value="VHS_Hrs"/>
    <property type="match status" value="1"/>
</dbReference>
<dbReference type="SUPFAM" id="SSF57903">
    <property type="entry name" value="FYVE/PHD zinc finger"/>
    <property type="match status" value="1"/>
</dbReference>
<dbReference type="GO" id="GO:0008270">
    <property type="term" value="F:zinc ion binding"/>
    <property type="evidence" value="ECO:0007669"/>
    <property type="project" value="UniProtKB-KW"/>
</dbReference>
<dbReference type="SUPFAM" id="SSF48464">
    <property type="entry name" value="ENTH/VHS domain"/>
    <property type="match status" value="1"/>
</dbReference>
<keyword evidence="7" id="KW-0479">Metal-binding</keyword>
<dbReference type="GeneTree" id="ENSGT00940000158297"/>
<dbReference type="SMART" id="SM00064">
    <property type="entry name" value="FYVE"/>
    <property type="match status" value="1"/>
</dbReference>
<feature type="coiled-coil region" evidence="11">
    <location>
        <begin position="433"/>
        <end position="516"/>
    </location>
</feature>
<feature type="compositionally biased region" description="Polar residues" evidence="12">
    <location>
        <begin position="618"/>
        <end position="639"/>
    </location>
</feature>
<dbReference type="InterPro" id="IPR013083">
    <property type="entry name" value="Znf_RING/FYVE/PHD"/>
</dbReference>
<evidence type="ECO:0000313" key="16">
    <source>
        <dbReference type="Proteomes" id="UP000314986"/>
    </source>
</evidence>
<accession>A0A4W3JYU7</accession>
<feature type="region of interest" description="Disordered" evidence="12">
    <location>
        <begin position="605"/>
        <end position="640"/>
    </location>
</feature>
<reference evidence="16" key="1">
    <citation type="journal article" date="2006" name="Science">
        <title>Ancient noncoding elements conserved in the human genome.</title>
        <authorList>
            <person name="Venkatesh B."/>
            <person name="Kirkness E.F."/>
            <person name="Loh Y.H."/>
            <person name="Halpern A.L."/>
            <person name="Lee A.P."/>
            <person name="Johnson J."/>
            <person name="Dandona N."/>
            <person name="Viswanathan L.D."/>
            <person name="Tay A."/>
            <person name="Venter J.C."/>
            <person name="Strausberg R.L."/>
            <person name="Brenner S."/>
        </authorList>
    </citation>
    <scope>NUCLEOTIDE SEQUENCE [LARGE SCALE GENOMIC DNA]</scope>
</reference>
<dbReference type="PROSITE" id="PS50330">
    <property type="entry name" value="UIM"/>
    <property type="match status" value="1"/>
</dbReference>
<evidence type="ECO:0000313" key="15">
    <source>
        <dbReference type="Ensembl" id="ENSCMIP00000048714.1"/>
    </source>
</evidence>
<feature type="domain" description="FYVE-type" evidence="13">
    <location>
        <begin position="166"/>
        <end position="226"/>
    </location>
</feature>
<dbReference type="InterPro" id="IPR008942">
    <property type="entry name" value="ENTH_VHS"/>
</dbReference>
<keyword evidence="11" id="KW-0175">Coiled coil</keyword>
<keyword evidence="8 10" id="KW-0863">Zinc-finger</keyword>
<keyword evidence="16" id="KW-1185">Reference proteome</keyword>
<dbReference type="STRING" id="7868.ENSCMIP00000048714"/>
<dbReference type="InterPro" id="IPR024641">
    <property type="entry name" value="HRS_helical"/>
</dbReference>
<reference evidence="16" key="2">
    <citation type="journal article" date="2007" name="PLoS Biol.">
        <title>Survey sequencing and comparative analysis of the elephant shark (Callorhinchus milii) genome.</title>
        <authorList>
            <person name="Venkatesh B."/>
            <person name="Kirkness E.F."/>
            <person name="Loh Y.H."/>
            <person name="Halpern A.L."/>
            <person name="Lee A.P."/>
            <person name="Johnson J."/>
            <person name="Dandona N."/>
            <person name="Viswanathan L.D."/>
            <person name="Tay A."/>
            <person name="Venter J.C."/>
            <person name="Strausberg R.L."/>
            <person name="Brenner S."/>
        </authorList>
    </citation>
    <scope>NUCLEOTIDE SEQUENCE [LARGE SCALE GENOMIC DNA]</scope>
</reference>
<evidence type="ECO:0000256" key="6">
    <source>
        <dbReference type="ARBA" id="ARBA00022553"/>
    </source>
</evidence>
<evidence type="ECO:0000256" key="8">
    <source>
        <dbReference type="ARBA" id="ARBA00022771"/>
    </source>
</evidence>
<dbReference type="GO" id="GO:0043130">
    <property type="term" value="F:ubiquitin binding"/>
    <property type="evidence" value="ECO:0007669"/>
    <property type="project" value="InterPro"/>
</dbReference>
<gene>
    <name evidence="15" type="primary">hgs</name>
</gene>
<dbReference type="FunFam" id="1.20.5.1940:FF:000003">
    <property type="entry name" value="Hepatocyte growth factor-regulated tyrosine kinase substrate"/>
    <property type="match status" value="1"/>
</dbReference>
<feature type="domain" description="VHS" evidence="14">
    <location>
        <begin position="21"/>
        <end position="149"/>
    </location>
</feature>
<evidence type="ECO:0000259" key="13">
    <source>
        <dbReference type="PROSITE" id="PS50178"/>
    </source>
</evidence>
<dbReference type="FunFam" id="3.30.40.10:FF:000028">
    <property type="entry name" value="Putative hepatocyte growth factor-regulated tyrosine kinase substrate"/>
    <property type="match status" value="1"/>
</dbReference>
<dbReference type="PANTHER" id="PTHR46275:SF1">
    <property type="entry name" value="HEPATOCYTE GROWTH FACTOR-REGULATED TYROSINE KINASE SUBSTRATE"/>
    <property type="match status" value="1"/>
</dbReference>
<dbReference type="CDD" id="cd21387">
    <property type="entry name" value="GAT_Hrs"/>
    <property type="match status" value="1"/>
</dbReference>
<evidence type="ECO:0000256" key="10">
    <source>
        <dbReference type="PROSITE-ProRule" id="PRU00091"/>
    </source>
</evidence>
<evidence type="ECO:0000256" key="9">
    <source>
        <dbReference type="ARBA" id="ARBA00022833"/>
    </source>
</evidence>
<dbReference type="GO" id="GO:0035091">
    <property type="term" value="F:phosphatidylinositol binding"/>
    <property type="evidence" value="ECO:0007669"/>
    <property type="project" value="InterPro"/>
</dbReference>
<dbReference type="PIRSF" id="PIRSF036956">
    <property type="entry name" value="Hrs_Vps27"/>
    <property type="match status" value="1"/>
</dbReference>
<reference evidence="16" key="3">
    <citation type="journal article" date="2014" name="Nature">
        <title>Elephant shark genome provides unique insights into gnathostome evolution.</title>
        <authorList>
            <consortium name="International Elephant Shark Genome Sequencing Consortium"/>
            <person name="Venkatesh B."/>
            <person name="Lee A.P."/>
            <person name="Ravi V."/>
            <person name="Maurya A.K."/>
            <person name="Lian M.M."/>
            <person name="Swann J.B."/>
            <person name="Ohta Y."/>
            <person name="Flajnik M.F."/>
            <person name="Sutoh Y."/>
            <person name="Kasahara M."/>
            <person name="Hoon S."/>
            <person name="Gangu V."/>
            <person name="Roy S.W."/>
            <person name="Irimia M."/>
            <person name="Korzh V."/>
            <person name="Kondrychyn I."/>
            <person name="Lim Z.W."/>
            <person name="Tay B.H."/>
            <person name="Tohari S."/>
            <person name="Kong K.W."/>
            <person name="Ho S."/>
            <person name="Lorente-Galdos B."/>
            <person name="Quilez J."/>
            <person name="Marques-Bonet T."/>
            <person name="Raney B.J."/>
            <person name="Ingham P.W."/>
            <person name="Tay A."/>
            <person name="Hillier L.W."/>
            <person name="Minx P."/>
            <person name="Boehm T."/>
            <person name="Wilson R.K."/>
            <person name="Brenner S."/>
            <person name="Warren W.C."/>
        </authorList>
    </citation>
    <scope>NUCLEOTIDE SEQUENCE [LARGE SCALE GENOMIC DNA]</scope>
</reference>
<dbReference type="Pfam" id="PF12210">
    <property type="entry name" value="Hrs_helical"/>
    <property type="match status" value="1"/>
</dbReference>
<dbReference type="Pfam" id="PF00790">
    <property type="entry name" value="VHS"/>
    <property type="match status" value="1"/>
</dbReference>
<keyword evidence="6" id="KW-0597">Phosphoprotein</keyword>
<reference evidence="15" key="4">
    <citation type="submission" date="2025-08" db="UniProtKB">
        <authorList>
            <consortium name="Ensembl"/>
        </authorList>
    </citation>
    <scope>IDENTIFICATION</scope>
</reference>
<dbReference type="InParanoid" id="A0A4W3JYU7"/>
<dbReference type="PROSITE" id="PS50179">
    <property type="entry name" value="VHS"/>
    <property type="match status" value="1"/>
</dbReference>
<organism evidence="15 16">
    <name type="scientific">Callorhinchus milii</name>
    <name type="common">Ghost shark</name>
    <dbReference type="NCBI Taxonomy" id="7868"/>
    <lineage>
        <taxon>Eukaryota</taxon>
        <taxon>Metazoa</taxon>
        <taxon>Chordata</taxon>
        <taxon>Craniata</taxon>
        <taxon>Vertebrata</taxon>
        <taxon>Chondrichthyes</taxon>
        <taxon>Holocephali</taxon>
        <taxon>Chimaeriformes</taxon>
        <taxon>Callorhinchidae</taxon>
        <taxon>Callorhinchus</taxon>
    </lineage>
</organism>
<dbReference type="Gene3D" id="3.30.40.10">
    <property type="entry name" value="Zinc/RING finger domain, C3HC4 (zinc finger)"/>
    <property type="match status" value="1"/>
</dbReference>
<dbReference type="Proteomes" id="UP000314986">
    <property type="component" value="Unassembled WGS sequence"/>
</dbReference>
<dbReference type="CDD" id="cd15720">
    <property type="entry name" value="FYVE_Hrs"/>
    <property type="match status" value="1"/>
</dbReference>
<dbReference type="GO" id="GO:0032585">
    <property type="term" value="C:multivesicular body membrane"/>
    <property type="evidence" value="ECO:0007669"/>
    <property type="project" value="UniProtKB-SubCell"/>
</dbReference>
<evidence type="ECO:0000256" key="2">
    <source>
        <dbReference type="ARBA" id="ARBA00004469"/>
    </source>
</evidence>
<dbReference type="InterPro" id="IPR017073">
    <property type="entry name" value="HGS/VPS27"/>
</dbReference>
<evidence type="ECO:0000256" key="4">
    <source>
        <dbReference type="ARBA" id="ARBA00015450"/>
    </source>
</evidence>
<evidence type="ECO:0000256" key="11">
    <source>
        <dbReference type="SAM" id="Coils"/>
    </source>
</evidence>
<dbReference type="FunFam" id="1.25.40.90:FF:000014">
    <property type="entry name" value="Hepatocyte growth factor-regulated tyrosine kinase substrate"/>
    <property type="match status" value="1"/>
</dbReference>
<proteinExistence type="predicted"/>
<dbReference type="InterPro" id="IPR003903">
    <property type="entry name" value="UIM_dom"/>
</dbReference>
<dbReference type="Pfam" id="PF01363">
    <property type="entry name" value="FYVE"/>
    <property type="match status" value="1"/>
</dbReference>
<dbReference type="InterPro" id="IPR011011">
    <property type="entry name" value="Znf_FYVE_PHD"/>
</dbReference>
<comment type="subcellular location">
    <subcellularLocation>
        <location evidence="3">Cytoplasm</location>
    </subcellularLocation>
    <subcellularLocation>
        <location evidence="2">Early endosome membrane</location>
        <topology evidence="2">Peripheral membrane protein</topology>
        <orientation evidence="2">Cytoplasmic side</orientation>
    </subcellularLocation>
    <subcellularLocation>
        <location evidence="1">Endosome</location>
        <location evidence="1">Multivesicular body membrane</location>
        <topology evidence="1">Peripheral membrane protein</topology>
    </subcellularLocation>
</comment>
<evidence type="ECO:0000259" key="14">
    <source>
        <dbReference type="PROSITE" id="PS50179"/>
    </source>
</evidence>
<evidence type="ECO:0000256" key="5">
    <source>
        <dbReference type="ARBA" id="ARBA00022490"/>
    </source>
</evidence>